<keyword evidence="2" id="KW-1185">Reference proteome</keyword>
<dbReference type="AlphaFoldDB" id="A0A0D7ABP8"/>
<proteinExistence type="predicted"/>
<sequence>MSVLRTQDVSDASKAPQAADTTASCSVKLLQLFLLAYVHIVGTFLEIIGCKDCMGLTPRHVTHKAALQMYEVTSFSPSKQKTKIHILKIFAEYFLKRKSLPPLPPGRPRIPLTGNVFNMSKEKAWETFTKRCSLYVREPSQGWMSKPQLESDANQSILLTPIKRNDRR</sequence>
<gene>
    <name evidence="1" type="ORF">FISHEDRAFT_59418</name>
</gene>
<accession>A0A0D7ABP8</accession>
<name>A0A0D7ABP8_9AGAR</name>
<organism evidence="1 2">
    <name type="scientific">Fistulina hepatica ATCC 64428</name>
    <dbReference type="NCBI Taxonomy" id="1128425"/>
    <lineage>
        <taxon>Eukaryota</taxon>
        <taxon>Fungi</taxon>
        <taxon>Dikarya</taxon>
        <taxon>Basidiomycota</taxon>
        <taxon>Agaricomycotina</taxon>
        <taxon>Agaricomycetes</taxon>
        <taxon>Agaricomycetidae</taxon>
        <taxon>Agaricales</taxon>
        <taxon>Fistulinaceae</taxon>
        <taxon>Fistulina</taxon>
    </lineage>
</organism>
<dbReference type="Proteomes" id="UP000054144">
    <property type="component" value="Unassembled WGS sequence"/>
</dbReference>
<reference evidence="1 2" key="1">
    <citation type="journal article" date="2015" name="Fungal Genet. Biol.">
        <title>Evolution of novel wood decay mechanisms in Agaricales revealed by the genome sequences of Fistulina hepatica and Cylindrobasidium torrendii.</title>
        <authorList>
            <person name="Floudas D."/>
            <person name="Held B.W."/>
            <person name="Riley R."/>
            <person name="Nagy L.G."/>
            <person name="Koehler G."/>
            <person name="Ransdell A.S."/>
            <person name="Younus H."/>
            <person name="Chow J."/>
            <person name="Chiniquy J."/>
            <person name="Lipzen A."/>
            <person name="Tritt A."/>
            <person name="Sun H."/>
            <person name="Haridas S."/>
            <person name="LaButti K."/>
            <person name="Ohm R.A."/>
            <person name="Kues U."/>
            <person name="Blanchette R.A."/>
            <person name="Grigoriev I.V."/>
            <person name="Minto R.E."/>
            <person name="Hibbett D.S."/>
        </authorList>
    </citation>
    <scope>NUCLEOTIDE SEQUENCE [LARGE SCALE GENOMIC DNA]</scope>
    <source>
        <strain evidence="1 2">ATCC 64428</strain>
    </source>
</reference>
<protein>
    <submittedName>
        <fullName evidence="1">Uncharacterized protein</fullName>
    </submittedName>
</protein>
<evidence type="ECO:0000313" key="1">
    <source>
        <dbReference type="EMBL" id="KIY47819.1"/>
    </source>
</evidence>
<dbReference type="EMBL" id="KN881928">
    <property type="protein sequence ID" value="KIY47819.1"/>
    <property type="molecule type" value="Genomic_DNA"/>
</dbReference>
<evidence type="ECO:0000313" key="2">
    <source>
        <dbReference type="Proteomes" id="UP000054144"/>
    </source>
</evidence>